<keyword evidence="7 10" id="KW-0378">Hydrolase</keyword>
<evidence type="ECO:0000256" key="6">
    <source>
        <dbReference type="ARBA" id="ARBA00022759"/>
    </source>
</evidence>
<dbReference type="SUPFAM" id="SSF56300">
    <property type="entry name" value="Metallo-dependent phosphatases"/>
    <property type="match status" value="1"/>
</dbReference>
<evidence type="ECO:0000313" key="13">
    <source>
        <dbReference type="EMBL" id="PHK49148.1"/>
    </source>
</evidence>
<gene>
    <name evidence="10" type="primary">sbcD</name>
    <name evidence="13" type="ORF">BTJ66_09700</name>
    <name evidence="14" type="ORF">MNY58_07875</name>
</gene>
<evidence type="ECO:0000313" key="16">
    <source>
        <dbReference type="Proteomes" id="UP001056588"/>
    </source>
</evidence>
<evidence type="ECO:0000259" key="11">
    <source>
        <dbReference type="Pfam" id="PF00149"/>
    </source>
</evidence>
<dbReference type="GO" id="GO:0008408">
    <property type="term" value="F:3'-5' exonuclease activity"/>
    <property type="evidence" value="ECO:0007669"/>
    <property type="project" value="InterPro"/>
</dbReference>
<keyword evidence="9 10" id="KW-0233">DNA recombination</keyword>
<evidence type="ECO:0000256" key="2">
    <source>
        <dbReference type="ARBA" id="ARBA00011322"/>
    </source>
</evidence>
<evidence type="ECO:0000256" key="10">
    <source>
        <dbReference type="RuleBase" id="RU363069"/>
    </source>
</evidence>
<evidence type="ECO:0000256" key="1">
    <source>
        <dbReference type="ARBA" id="ARBA00010555"/>
    </source>
</evidence>
<dbReference type="Proteomes" id="UP000223828">
    <property type="component" value="Unassembled WGS sequence"/>
</dbReference>
<dbReference type="PANTHER" id="PTHR30337">
    <property type="entry name" value="COMPONENT OF ATP-DEPENDENT DSDNA EXONUCLEASE"/>
    <property type="match status" value="1"/>
</dbReference>
<reference evidence="15" key="2">
    <citation type="submission" date="2017-10" db="EMBL/GenBank/DDBJ databases">
        <title>Staphylococcus edaphicus sp. nov., isolated in Antarctica, harbouring mecC gene and genomic islands essential in adaptation to extreme environment.</title>
        <authorList>
            <person name="Pantucek R."/>
            <person name="Sedlacek I."/>
            <person name="Indrakova A."/>
            <person name="Vrbovska V."/>
            <person name="Maslanova I."/>
            <person name="Kovarovic V."/>
            <person name="Svec P."/>
            <person name="Kralova S."/>
            <person name="Kristofova L."/>
            <person name="Keklakova J."/>
            <person name="Petras P."/>
            <person name="Doskar J."/>
        </authorList>
    </citation>
    <scope>NUCLEOTIDE SEQUENCE [LARGE SCALE GENOMIC DNA]</scope>
    <source>
        <strain evidence="15">CCM 5085</strain>
    </source>
</reference>
<evidence type="ECO:0000313" key="15">
    <source>
        <dbReference type="Proteomes" id="UP000223828"/>
    </source>
</evidence>
<dbReference type="InterPro" id="IPR029052">
    <property type="entry name" value="Metallo-depent_PP-like"/>
</dbReference>
<dbReference type="RefSeq" id="WP_099090766.1">
    <property type="nucleotide sequence ID" value="NZ_CP093217.1"/>
</dbReference>
<dbReference type="InterPro" id="IPR004843">
    <property type="entry name" value="Calcineurin-like_PHP"/>
</dbReference>
<feature type="domain" description="Calcineurin-like phosphoesterase" evidence="11">
    <location>
        <begin position="1"/>
        <end position="214"/>
    </location>
</feature>
<sequence length="376" mass="43738">MKIIHTADWHLGRILNGKSLLEDQVYILNKFIETMKLERPDIIVIAGDLYDTSYPNKDAIQLLERTIDTLNLEMNIPLIMINGNHDSKERLNYGAKWFEKSQMYIRTSLEDMNKPISFGKVDFYTMPFATINEMQYFFEDNTIETHQQALSKVLTYMNEVLDKNKINIFIGHLTVQGGIRSESERPLTIGTVEAVEASAFNQFDRVMLGHLHHPFSIDSNYINYSGSLLQYSFSETKQPKGYKIVQIEDREIKDKFVPIAPLRQLEVIEGNYEDAVQEQLEVKSKENYLHFKLKHMSHVSDPMMHLKQIYPNTLALTNQTFDFNMPMHHENIEIQKLDDETIIDNFYNSITDEHLTTNQSKKIEKIMTALLEGSSK</sequence>
<dbReference type="PANTHER" id="PTHR30337:SF0">
    <property type="entry name" value="NUCLEASE SBCCD SUBUNIT D"/>
    <property type="match status" value="1"/>
</dbReference>
<dbReference type="Gene3D" id="3.60.21.10">
    <property type="match status" value="1"/>
</dbReference>
<comment type="similarity">
    <text evidence="1 10">Belongs to the SbcD family.</text>
</comment>
<evidence type="ECO:0000256" key="9">
    <source>
        <dbReference type="ARBA" id="ARBA00023172"/>
    </source>
</evidence>
<protein>
    <recommendedName>
        <fullName evidence="3 10">Nuclease SbcCD subunit D</fullName>
    </recommendedName>
</protein>
<evidence type="ECO:0000256" key="4">
    <source>
        <dbReference type="ARBA" id="ARBA00022705"/>
    </source>
</evidence>
<dbReference type="Proteomes" id="UP001056588">
    <property type="component" value="Chromosome"/>
</dbReference>
<reference evidence="13" key="3">
    <citation type="submission" date="2017-10" db="EMBL/GenBank/DDBJ databases">
        <authorList>
            <person name="Vrbovska V."/>
            <person name="Kovarovic V."/>
            <person name="Indrakova A."/>
        </authorList>
    </citation>
    <scope>NUCLEOTIDE SEQUENCE</scope>
    <source>
        <strain evidence="13">CCM 8730</strain>
    </source>
</reference>
<dbReference type="NCBIfam" id="TIGR00619">
    <property type="entry name" value="sbcd"/>
    <property type="match status" value="1"/>
</dbReference>
<organism evidence="13 15">
    <name type="scientific">Staphylococcus edaphicus</name>
    <dbReference type="NCBI Taxonomy" id="1955013"/>
    <lineage>
        <taxon>Bacteria</taxon>
        <taxon>Bacillati</taxon>
        <taxon>Bacillota</taxon>
        <taxon>Bacilli</taxon>
        <taxon>Bacillales</taxon>
        <taxon>Staphylococcaceae</taxon>
        <taxon>Staphylococcus</taxon>
    </lineage>
</organism>
<dbReference type="Pfam" id="PF12320">
    <property type="entry name" value="SbcD_C"/>
    <property type="match status" value="1"/>
</dbReference>
<evidence type="ECO:0000256" key="5">
    <source>
        <dbReference type="ARBA" id="ARBA00022722"/>
    </source>
</evidence>
<dbReference type="InterPro" id="IPR041796">
    <property type="entry name" value="Mre11_N"/>
</dbReference>
<keyword evidence="4 10" id="KW-0235">DNA replication</keyword>
<dbReference type="InterPro" id="IPR053381">
    <property type="entry name" value="SbcCD_nuclease"/>
</dbReference>
<evidence type="ECO:0000256" key="7">
    <source>
        <dbReference type="ARBA" id="ARBA00022801"/>
    </source>
</evidence>
<dbReference type="InterPro" id="IPR050535">
    <property type="entry name" value="DNA_Repair-Maintenance_Comp"/>
</dbReference>
<evidence type="ECO:0000256" key="8">
    <source>
        <dbReference type="ARBA" id="ARBA00022839"/>
    </source>
</evidence>
<dbReference type="EMBL" id="MRZN01000016">
    <property type="protein sequence ID" value="PHK49148.1"/>
    <property type="molecule type" value="Genomic_DNA"/>
</dbReference>
<dbReference type="GO" id="GO:0004519">
    <property type="term" value="F:endonuclease activity"/>
    <property type="evidence" value="ECO:0007669"/>
    <property type="project" value="UniProtKB-KW"/>
</dbReference>
<name>A0A2C6WE91_9STAP</name>
<dbReference type="EMBL" id="CP093217">
    <property type="protein sequence ID" value="UQW80523.1"/>
    <property type="molecule type" value="Genomic_DNA"/>
</dbReference>
<comment type="function">
    <text evidence="10">SbcCD cleaves DNA hairpin structures. These structures can inhibit DNA replication and are intermediates in certain DNA recombination reactions. The complex acts as a 3'-&gt;5' double strand exonuclease that can open hairpins. It also has a 5' single-strand endonuclease activity.</text>
</comment>
<dbReference type="InterPro" id="IPR026843">
    <property type="entry name" value="SbcD_C"/>
</dbReference>
<reference evidence="13" key="1">
    <citation type="journal article" date="2017" name="Appl. Environ. Microbiol.">
        <title>Staphylococcus edaphicus sp. nov., isolated in Antarctica, harbours mecC gene and genomic islands with suspected role in adaptation to extreme environment.</title>
        <authorList>
            <person name="Pantucek R."/>
            <person name="Sedlacek I."/>
            <person name="Indrakova A."/>
            <person name="Vrbovska V."/>
            <person name="Maslanova I."/>
            <person name="Kovarovic V."/>
            <person name="Svec P."/>
            <person name="Kralova S."/>
            <person name="Kristofova L."/>
            <person name="Keklakova J."/>
            <person name="Petras P."/>
            <person name="Doskar J."/>
        </authorList>
    </citation>
    <scope>NUCLEOTIDE SEQUENCE</scope>
    <source>
        <strain evidence="13">CCM 8730</strain>
    </source>
</reference>
<feature type="domain" description="Nuclease SbcCD subunit D C-terminal" evidence="12">
    <location>
        <begin position="261"/>
        <end position="348"/>
    </location>
</feature>
<accession>A0A2C6WE91</accession>
<dbReference type="GO" id="GO:0006260">
    <property type="term" value="P:DNA replication"/>
    <property type="evidence" value="ECO:0007669"/>
    <property type="project" value="UniProtKB-KW"/>
</dbReference>
<evidence type="ECO:0000259" key="12">
    <source>
        <dbReference type="Pfam" id="PF12320"/>
    </source>
</evidence>
<dbReference type="AlphaFoldDB" id="A0A2C6WE91"/>
<dbReference type="NCBIfam" id="NF041753">
    <property type="entry name" value="sbcd_Staph"/>
    <property type="match status" value="1"/>
</dbReference>
<comment type="subunit">
    <text evidence="2 10">Heterodimer of SbcC and SbcD.</text>
</comment>
<keyword evidence="8 10" id="KW-0269">Exonuclease</keyword>
<dbReference type="OrthoDB" id="9773856at2"/>
<reference evidence="14" key="4">
    <citation type="submission" date="2022-03" db="EMBL/GenBank/DDBJ databases">
        <title>Complete Genome Sequence of Staphylococcus edaphicus strain CCM 8731.</title>
        <authorList>
            <person name="Rimmer C.O."/>
            <person name="Thomas J.C."/>
        </authorList>
    </citation>
    <scope>NUCLEOTIDE SEQUENCE</scope>
    <source>
        <strain evidence="14">CCM 8731</strain>
    </source>
</reference>
<keyword evidence="6 10" id="KW-0255">Endonuclease</keyword>
<keyword evidence="5 10" id="KW-0540">Nuclease</keyword>
<dbReference type="Pfam" id="PF00149">
    <property type="entry name" value="Metallophos"/>
    <property type="match status" value="1"/>
</dbReference>
<dbReference type="GO" id="GO:0006310">
    <property type="term" value="P:DNA recombination"/>
    <property type="evidence" value="ECO:0007669"/>
    <property type="project" value="UniProtKB-KW"/>
</dbReference>
<evidence type="ECO:0000313" key="14">
    <source>
        <dbReference type="EMBL" id="UQW80523.1"/>
    </source>
</evidence>
<evidence type="ECO:0000256" key="3">
    <source>
        <dbReference type="ARBA" id="ARBA00013365"/>
    </source>
</evidence>
<keyword evidence="16" id="KW-1185">Reference proteome</keyword>
<proteinExistence type="inferred from homology"/>
<dbReference type="CDD" id="cd00840">
    <property type="entry name" value="MPP_Mre11_N"/>
    <property type="match status" value="1"/>
</dbReference>
<dbReference type="InterPro" id="IPR004593">
    <property type="entry name" value="SbcD"/>
</dbReference>